<proteinExistence type="predicted"/>
<protein>
    <submittedName>
        <fullName evidence="2">Uncharacterized protein</fullName>
    </submittedName>
</protein>
<sequence length="231" mass="26445">MKLTTWTFYKASSFQTLTGDNQKIGSVPVLVLRPDFVKERTVLCLALTQKVVNSIIIDLQNKAIQGQELLNIFKDNIGFASTDNLEKIDAKGLDLSTPILDENIKNLIETYNLFLNSEPITFNSADYETAEKAQQQKDVFTNVEVDKMKLPVLLETLNVGMQNYRERMEEFPKLKESEIPAKKDEIFNLQGNLIVFFDQALREMDGLIAKLSERNSELYKELEELKGENKK</sequence>
<name>A0ABU0NFE3_9MOLU</name>
<evidence type="ECO:0000313" key="2">
    <source>
        <dbReference type="EMBL" id="MDQ0567751.1"/>
    </source>
</evidence>
<comment type="caution">
    <text evidence="2">The sequence shown here is derived from an EMBL/GenBank/DDBJ whole genome shotgun (WGS) entry which is preliminary data.</text>
</comment>
<dbReference type="Proteomes" id="UP001236620">
    <property type="component" value="Unassembled WGS sequence"/>
</dbReference>
<reference evidence="2" key="1">
    <citation type="submission" date="2023-07" db="EMBL/GenBank/DDBJ databases">
        <title>Genomic Encyclopedia of Type Strains, Phase IV (KMG-IV): sequencing the most valuable type-strain genomes for metagenomic binning, comparative biology and taxonomic classification.</title>
        <authorList>
            <person name="Goeker M."/>
        </authorList>
    </citation>
    <scope>NUCLEOTIDE SEQUENCE [LARGE SCALE GENOMIC DNA]</scope>
    <source>
        <strain evidence="2">DSM 22019</strain>
    </source>
</reference>
<evidence type="ECO:0000256" key="1">
    <source>
        <dbReference type="SAM" id="Coils"/>
    </source>
</evidence>
<keyword evidence="3" id="KW-1185">Reference proteome</keyword>
<feature type="coiled-coil region" evidence="1">
    <location>
        <begin position="201"/>
        <end position="228"/>
    </location>
</feature>
<dbReference type="EMBL" id="JAUSWP010000002">
    <property type="protein sequence ID" value="MDQ0567751.1"/>
    <property type="molecule type" value="Genomic_DNA"/>
</dbReference>
<keyword evidence="1" id="KW-0175">Coiled coil</keyword>
<gene>
    <name evidence="2" type="ORF">J2Z63_000394</name>
</gene>
<accession>A0ABU0NFE3</accession>
<organism evidence="2 3">
    <name type="scientific">Mycoplasma yeatsii</name>
    <dbReference type="NCBI Taxonomy" id="51365"/>
    <lineage>
        <taxon>Bacteria</taxon>
        <taxon>Bacillati</taxon>
        <taxon>Mycoplasmatota</taxon>
        <taxon>Mollicutes</taxon>
        <taxon>Mycoplasmataceae</taxon>
        <taxon>Mycoplasma</taxon>
    </lineage>
</organism>
<dbReference type="RefSeq" id="WP_307444687.1">
    <property type="nucleotide sequence ID" value="NZ_JAUSWP010000002.1"/>
</dbReference>
<evidence type="ECO:0000313" key="3">
    <source>
        <dbReference type="Proteomes" id="UP001236620"/>
    </source>
</evidence>